<dbReference type="SUPFAM" id="SSF46689">
    <property type="entry name" value="Homeodomain-like"/>
    <property type="match status" value="1"/>
</dbReference>
<dbReference type="InterPro" id="IPR009057">
    <property type="entry name" value="Homeodomain-like_sf"/>
</dbReference>
<gene>
    <name evidence="1" type="ORF">IXB28_08170</name>
</gene>
<protein>
    <submittedName>
        <fullName evidence="1">Helix-turn-helix domain-containing protein</fullName>
    </submittedName>
</protein>
<sequence>MNKRHLELTATDRRELEALLSKGQLSARQFKRATGLLELDRGKTIQSVCETLGINRVTVRKWRDRYQQEGLAMLTDKPRPGRPIEIDGGQRAKVTALACSDAPTGHARWTLRLLANRAVDLNYCKHLSHTQVREILKKMP</sequence>
<reference evidence="1 2" key="1">
    <citation type="journal article" date="2021" name="Mar. Drugs">
        <title>Genome Reduction and Secondary Metabolism of the Marine Sponge-Associated Cyanobacterium Leptothoe.</title>
        <authorList>
            <person name="Konstantinou D."/>
            <person name="Popin R.V."/>
            <person name="Fewer D.P."/>
            <person name="Sivonen K."/>
            <person name="Gkelis S."/>
        </authorList>
    </citation>
    <scope>NUCLEOTIDE SEQUENCE [LARGE SCALE GENOMIC DNA]</scope>
    <source>
        <strain evidence="1 2">TAU-MAC 1615</strain>
    </source>
</reference>
<evidence type="ECO:0000313" key="2">
    <source>
        <dbReference type="Proteomes" id="UP001196661"/>
    </source>
</evidence>
<dbReference type="EMBL" id="JADOER010000005">
    <property type="protein sequence ID" value="MBT9312176.1"/>
    <property type="molecule type" value="Genomic_DNA"/>
</dbReference>
<proteinExistence type="predicted"/>
<dbReference type="Gene3D" id="1.10.10.60">
    <property type="entry name" value="Homeodomain-like"/>
    <property type="match status" value="1"/>
</dbReference>
<accession>A0ABS5Y303</accession>
<dbReference type="Pfam" id="PF13565">
    <property type="entry name" value="HTH_32"/>
    <property type="match status" value="1"/>
</dbReference>
<comment type="caution">
    <text evidence="1">The sequence shown here is derived from an EMBL/GenBank/DDBJ whole genome shotgun (WGS) entry which is preliminary data.</text>
</comment>
<dbReference type="Proteomes" id="UP001196661">
    <property type="component" value="Unassembled WGS sequence"/>
</dbReference>
<organism evidence="1 2">
    <name type="scientific">Leptothoe kymatousa TAU-MAC 1615</name>
    <dbReference type="NCBI Taxonomy" id="2364775"/>
    <lineage>
        <taxon>Bacteria</taxon>
        <taxon>Bacillati</taxon>
        <taxon>Cyanobacteriota</taxon>
        <taxon>Cyanophyceae</taxon>
        <taxon>Nodosilineales</taxon>
        <taxon>Cymatolegaceae</taxon>
        <taxon>Leptothoe</taxon>
        <taxon>Leptothoe kymatousa</taxon>
    </lineage>
</organism>
<dbReference type="RefSeq" id="WP_215618073.1">
    <property type="nucleotide sequence ID" value="NZ_JADOER010000005.1"/>
</dbReference>
<evidence type="ECO:0000313" key="1">
    <source>
        <dbReference type="EMBL" id="MBT9312176.1"/>
    </source>
</evidence>
<keyword evidence="2" id="KW-1185">Reference proteome</keyword>
<name>A0ABS5Y303_9CYAN</name>